<dbReference type="Proteomes" id="UP000807115">
    <property type="component" value="Chromosome 1"/>
</dbReference>
<evidence type="ECO:0000256" key="1">
    <source>
        <dbReference type="SAM" id="MobiDB-lite"/>
    </source>
</evidence>
<feature type="region of interest" description="Disordered" evidence="1">
    <location>
        <begin position="1"/>
        <end position="82"/>
    </location>
</feature>
<feature type="compositionally biased region" description="Acidic residues" evidence="1">
    <location>
        <begin position="37"/>
        <end position="71"/>
    </location>
</feature>
<accession>A0A921S3E3</accession>
<evidence type="ECO:0008006" key="4">
    <source>
        <dbReference type="Google" id="ProtNLM"/>
    </source>
</evidence>
<sequence length="244" mass="27867">MSSIGGSSSSASNKRKEKEIAVEEEKQQPRKGKEIVPVEESDGYEPDSDFELNSDSDLESDSEEDEKEEEQQQQQQQEKNKKPAWLEMLLRTKFWDPCKEHGSKNRAEQCMFCIKCFNVTCPRCTHSMPGHHLLKIRRYVYRSVVHSSDMQDLGIDVSRIQGNFDISQDEFSGPEAELRYRSLQVHMAEPPSEAAVEELSDFEAEAAIPAQVVEPLPPPPAANQNTSLRRRARKQVKPERAPFF</sequence>
<reference evidence="2" key="1">
    <citation type="journal article" date="2019" name="BMC Genomics">
        <title>A new reference genome for Sorghum bicolor reveals high levels of sequence similarity between sweet and grain genotypes: implications for the genetics of sugar metabolism.</title>
        <authorList>
            <person name="Cooper E.A."/>
            <person name="Brenton Z.W."/>
            <person name="Flinn B.S."/>
            <person name="Jenkins J."/>
            <person name="Shu S."/>
            <person name="Flowers D."/>
            <person name="Luo F."/>
            <person name="Wang Y."/>
            <person name="Xia P."/>
            <person name="Barry K."/>
            <person name="Daum C."/>
            <person name="Lipzen A."/>
            <person name="Yoshinaga Y."/>
            <person name="Schmutz J."/>
            <person name="Saski C."/>
            <person name="Vermerris W."/>
            <person name="Kresovich S."/>
        </authorList>
    </citation>
    <scope>NUCLEOTIDE SEQUENCE</scope>
</reference>
<feature type="compositionally biased region" description="Low complexity" evidence="1">
    <location>
        <begin position="1"/>
        <end position="12"/>
    </location>
</feature>
<dbReference type="AlphaFoldDB" id="A0A921S3E3"/>
<reference evidence="2" key="2">
    <citation type="submission" date="2020-10" db="EMBL/GenBank/DDBJ databases">
        <authorList>
            <person name="Cooper E.A."/>
            <person name="Brenton Z.W."/>
            <person name="Flinn B.S."/>
            <person name="Jenkins J."/>
            <person name="Shu S."/>
            <person name="Flowers D."/>
            <person name="Luo F."/>
            <person name="Wang Y."/>
            <person name="Xia P."/>
            <person name="Barry K."/>
            <person name="Daum C."/>
            <person name="Lipzen A."/>
            <person name="Yoshinaga Y."/>
            <person name="Schmutz J."/>
            <person name="Saski C."/>
            <person name="Vermerris W."/>
            <person name="Kresovich S."/>
        </authorList>
    </citation>
    <scope>NUCLEOTIDE SEQUENCE</scope>
</reference>
<feature type="compositionally biased region" description="Basic and acidic residues" evidence="1">
    <location>
        <begin position="14"/>
        <end position="36"/>
    </location>
</feature>
<protein>
    <recommendedName>
        <fullName evidence="4">B box-type domain-containing protein</fullName>
    </recommendedName>
</protein>
<dbReference type="EMBL" id="CM027680">
    <property type="protein sequence ID" value="KAG0550806.1"/>
    <property type="molecule type" value="Genomic_DNA"/>
</dbReference>
<evidence type="ECO:0000313" key="3">
    <source>
        <dbReference type="Proteomes" id="UP000807115"/>
    </source>
</evidence>
<evidence type="ECO:0000313" key="2">
    <source>
        <dbReference type="EMBL" id="KAG0550806.1"/>
    </source>
</evidence>
<dbReference type="PANTHER" id="PTHR31065">
    <property type="entry name" value="PLATZ TRANSCRIPTION FACTOR FAMILY PROTEIN"/>
    <property type="match status" value="1"/>
</dbReference>
<feature type="region of interest" description="Disordered" evidence="1">
    <location>
        <begin position="213"/>
        <end position="244"/>
    </location>
</feature>
<comment type="caution">
    <text evidence="2">The sequence shown here is derived from an EMBL/GenBank/DDBJ whole genome shotgun (WGS) entry which is preliminary data.</text>
</comment>
<organism evidence="2 3">
    <name type="scientific">Sorghum bicolor</name>
    <name type="common">Sorghum</name>
    <name type="synonym">Sorghum vulgare</name>
    <dbReference type="NCBI Taxonomy" id="4558"/>
    <lineage>
        <taxon>Eukaryota</taxon>
        <taxon>Viridiplantae</taxon>
        <taxon>Streptophyta</taxon>
        <taxon>Embryophyta</taxon>
        <taxon>Tracheophyta</taxon>
        <taxon>Spermatophyta</taxon>
        <taxon>Magnoliopsida</taxon>
        <taxon>Liliopsida</taxon>
        <taxon>Poales</taxon>
        <taxon>Poaceae</taxon>
        <taxon>PACMAD clade</taxon>
        <taxon>Panicoideae</taxon>
        <taxon>Andropogonodae</taxon>
        <taxon>Andropogoneae</taxon>
        <taxon>Sorghinae</taxon>
        <taxon>Sorghum</taxon>
    </lineage>
</organism>
<gene>
    <name evidence="2" type="ORF">BDA96_01G369300</name>
</gene>
<proteinExistence type="predicted"/>
<name>A0A921S3E3_SORBI</name>
<dbReference type="PANTHER" id="PTHR31065:SF1">
    <property type="entry name" value="OS09G0116050 PROTEIN"/>
    <property type="match status" value="1"/>
</dbReference>